<reference evidence="2" key="1">
    <citation type="submission" date="2017-02" db="EMBL/GenBank/DDBJ databases">
        <authorList>
            <person name="Varghese N."/>
            <person name="Submissions S."/>
        </authorList>
    </citation>
    <scope>NUCLEOTIDE SEQUENCE [LARGE SCALE GENOMIC DNA]</scope>
    <source>
        <strain evidence="2">VKM Ac-2052</strain>
    </source>
</reference>
<proteinExistence type="predicted"/>
<dbReference type="Proteomes" id="UP000189735">
    <property type="component" value="Unassembled WGS sequence"/>
</dbReference>
<sequence length="109" mass="11857">MKRMSYAGGTFVTSDEVADALVHFSATVPRNRRNQVVLVPGFDADGMPTPVALVLGPSSQIMSQHEAVSYAEPETQGVAERVREQAQSHENIARIDSGHGRANLDYDVF</sequence>
<dbReference type="RefSeq" id="WP_139368637.1">
    <property type="nucleotide sequence ID" value="NZ_FUYG01000003.1"/>
</dbReference>
<name>A0A1T4XQ75_9MICO</name>
<organism evidence="1 2">
    <name type="scientific">Agreia bicolorata</name>
    <dbReference type="NCBI Taxonomy" id="110935"/>
    <lineage>
        <taxon>Bacteria</taxon>
        <taxon>Bacillati</taxon>
        <taxon>Actinomycetota</taxon>
        <taxon>Actinomycetes</taxon>
        <taxon>Micrococcales</taxon>
        <taxon>Microbacteriaceae</taxon>
        <taxon>Agreia</taxon>
    </lineage>
</organism>
<accession>A0A1T4XQ75</accession>
<protein>
    <submittedName>
        <fullName evidence="1">Uncharacterized protein</fullName>
    </submittedName>
</protein>
<dbReference type="EMBL" id="FUYG01000003">
    <property type="protein sequence ID" value="SKA91696.1"/>
    <property type="molecule type" value="Genomic_DNA"/>
</dbReference>
<gene>
    <name evidence="1" type="ORF">SAMN06295879_1525</name>
</gene>
<evidence type="ECO:0000313" key="2">
    <source>
        <dbReference type="Proteomes" id="UP000189735"/>
    </source>
</evidence>
<evidence type="ECO:0000313" key="1">
    <source>
        <dbReference type="EMBL" id="SKA91696.1"/>
    </source>
</evidence>
<dbReference type="AlphaFoldDB" id="A0A1T4XQ75"/>